<proteinExistence type="inferred from homology"/>
<evidence type="ECO:0000256" key="4">
    <source>
        <dbReference type="ARBA" id="ARBA00071824"/>
    </source>
</evidence>
<evidence type="ECO:0000313" key="6">
    <source>
        <dbReference type="EMBL" id="RVU55752.1"/>
    </source>
</evidence>
<dbReference type="InterPro" id="IPR050678">
    <property type="entry name" value="DNA_Partitioning_ATPase"/>
</dbReference>
<dbReference type="CDD" id="cd02042">
    <property type="entry name" value="ParAB_family"/>
    <property type="match status" value="1"/>
</dbReference>
<dbReference type="Gene3D" id="3.40.50.300">
    <property type="entry name" value="P-loop containing nucleotide triphosphate hydrolases"/>
    <property type="match status" value="1"/>
</dbReference>
<comment type="catalytic activity">
    <reaction evidence="2">
        <text>ATP + H2O = ADP + phosphate + H(+)</text>
        <dbReference type="Rhea" id="RHEA:13065"/>
        <dbReference type="ChEBI" id="CHEBI:15377"/>
        <dbReference type="ChEBI" id="CHEBI:15378"/>
        <dbReference type="ChEBI" id="CHEBI:30616"/>
        <dbReference type="ChEBI" id="CHEBI:43474"/>
        <dbReference type="ChEBI" id="CHEBI:456216"/>
    </reaction>
</comment>
<name>A0A437S9T8_9FIRM</name>
<dbReference type="EMBL" id="RLIH01000001">
    <property type="protein sequence ID" value="RVU55752.1"/>
    <property type="molecule type" value="Genomic_DNA"/>
</dbReference>
<evidence type="ECO:0000256" key="2">
    <source>
        <dbReference type="ARBA" id="ARBA00049360"/>
    </source>
</evidence>
<reference evidence="6 7" key="1">
    <citation type="submission" date="2018-11" db="EMBL/GenBank/DDBJ databases">
        <title>Genome sequencing and assembly of Anaerosphaera sp. nov., GS7-6-2.</title>
        <authorList>
            <person name="Rettenmaier R."/>
            <person name="Liebl W."/>
            <person name="Zverlov V."/>
        </authorList>
    </citation>
    <scope>NUCLEOTIDE SEQUENCE [LARGE SCALE GENOMIC DNA]</scope>
    <source>
        <strain evidence="6 7">GS7-6-2</strain>
    </source>
</reference>
<dbReference type="SUPFAM" id="SSF52540">
    <property type="entry name" value="P-loop containing nucleoside triphosphate hydrolases"/>
    <property type="match status" value="1"/>
</dbReference>
<accession>A0A437S9T8</accession>
<organism evidence="6 7">
    <name type="scientific">Anaerosphaera multitolerans</name>
    <dbReference type="NCBI Taxonomy" id="2487351"/>
    <lineage>
        <taxon>Bacteria</taxon>
        <taxon>Bacillati</taxon>
        <taxon>Bacillota</taxon>
        <taxon>Tissierellia</taxon>
        <taxon>Tissierellales</taxon>
        <taxon>Peptoniphilaceae</taxon>
        <taxon>Anaerosphaera</taxon>
    </lineage>
</organism>
<comment type="caution">
    <text evidence="6">The sequence shown here is derived from an EMBL/GenBank/DDBJ whole genome shotgun (WGS) entry which is preliminary data.</text>
</comment>
<dbReference type="Pfam" id="PF13614">
    <property type="entry name" value="AAA_31"/>
    <property type="match status" value="1"/>
</dbReference>
<evidence type="ECO:0000256" key="1">
    <source>
        <dbReference type="ARBA" id="ARBA00006976"/>
    </source>
</evidence>
<dbReference type="Proteomes" id="UP000288812">
    <property type="component" value="Unassembled WGS sequence"/>
</dbReference>
<feature type="domain" description="AAA" evidence="5">
    <location>
        <begin position="2"/>
        <end position="175"/>
    </location>
</feature>
<dbReference type="InterPro" id="IPR027417">
    <property type="entry name" value="P-loop_NTPase"/>
</dbReference>
<dbReference type="PANTHER" id="PTHR13696:SF52">
    <property type="entry name" value="PARA FAMILY PROTEIN CT_582"/>
    <property type="match status" value="1"/>
</dbReference>
<protein>
    <recommendedName>
        <fullName evidence="4">Sporulation initiation inhibitor protein Soj</fullName>
    </recommendedName>
</protein>
<keyword evidence="7" id="KW-1185">Reference proteome</keyword>
<dbReference type="PIRSF" id="PIRSF009320">
    <property type="entry name" value="Nuc_binding_HP_1000"/>
    <property type="match status" value="1"/>
</dbReference>
<evidence type="ECO:0000313" key="7">
    <source>
        <dbReference type="Proteomes" id="UP000288812"/>
    </source>
</evidence>
<evidence type="ECO:0000259" key="5">
    <source>
        <dbReference type="Pfam" id="PF13614"/>
    </source>
</evidence>
<dbReference type="PANTHER" id="PTHR13696">
    <property type="entry name" value="P-LOOP CONTAINING NUCLEOSIDE TRIPHOSPHATE HYDROLASE"/>
    <property type="match status" value="1"/>
</dbReference>
<evidence type="ECO:0000256" key="3">
    <source>
        <dbReference type="ARBA" id="ARBA00062323"/>
    </source>
</evidence>
<dbReference type="AlphaFoldDB" id="A0A437S9T8"/>
<gene>
    <name evidence="6" type="ORF">EF514_00630</name>
</gene>
<sequence length="250" mass="27806">MAKVITVFNQKGGVGKTTTVVNLSAALAKLKKKVLVIDLDPQANATSGFGIEKDNEKNIYDLLIESDKDVIQATGIKNLDIIPSSSDLAGVEIEISNMDNWQYLLKEKLKGLIEDYDYCFIDSPPSLGVLSMMSLVSSDSILIPVQSEYYALEGVGQLMNTITLVNENFNPDIKIEGVVMCMYDSRTNLSVQVSEEVKAFFEDLVYNTTIPRNVRLAEAPSHGMTVFEYDRFSKGARSYMKLAKEFLSRE</sequence>
<dbReference type="RefSeq" id="WP_127722776.1">
    <property type="nucleotide sequence ID" value="NZ_RLIH01000001.1"/>
</dbReference>
<dbReference type="OrthoDB" id="9815116at2"/>
<dbReference type="FunFam" id="3.40.50.300:FF:000285">
    <property type="entry name" value="Sporulation initiation inhibitor Soj"/>
    <property type="match status" value="1"/>
</dbReference>
<comment type="similarity">
    <text evidence="1">Belongs to the ParA family.</text>
</comment>
<comment type="subunit">
    <text evidence="3">Dimerizes in the presence of ATP but not ADP; ATP-binding is required for double-stranded (ds)DNA-binding. Interacts with DnaA.</text>
</comment>
<dbReference type="InterPro" id="IPR025669">
    <property type="entry name" value="AAA_dom"/>
</dbReference>